<accession>X0U542</accession>
<dbReference type="AlphaFoldDB" id="X0U542"/>
<proteinExistence type="predicted"/>
<organism evidence="1">
    <name type="scientific">marine sediment metagenome</name>
    <dbReference type="NCBI Taxonomy" id="412755"/>
    <lineage>
        <taxon>unclassified sequences</taxon>
        <taxon>metagenomes</taxon>
        <taxon>ecological metagenomes</taxon>
    </lineage>
</organism>
<evidence type="ECO:0008006" key="2">
    <source>
        <dbReference type="Google" id="ProtNLM"/>
    </source>
</evidence>
<protein>
    <recommendedName>
        <fullName evidence="2">Flavoprotein domain-containing protein</fullName>
    </recommendedName>
</protein>
<gene>
    <name evidence="1" type="ORF">S01H1_41629</name>
</gene>
<dbReference type="Gene3D" id="3.40.50.1950">
    <property type="entry name" value="Flavin prenyltransferase-like"/>
    <property type="match status" value="1"/>
</dbReference>
<sequence length="59" mass="6440">LRNMTTVTEAGAIVLPACPHFYARPETMLDLVDTVATRALSLLGLSDIEQPRWSPDAKS</sequence>
<dbReference type="GO" id="GO:0003824">
    <property type="term" value="F:catalytic activity"/>
    <property type="evidence" value="ECO:0007669"/>
    <property type="project" value="InterPro"/>
</dbReference>
<name>X0U542_9ZZZZ</name>
<evidence type="ECO:0000313" key="1">
    <source>
        <dbReference type="EMBL" id="GAG00700.1"/>
    </source>
</evidence>
<dbReference type="InterPro" id="IPR036551">
    <property type="entry name" value="Flavin_trans-like"/>
</dbReference>
<feature type="non-terminal residue" evidence="1">
    <location>
        <position position="1"/>
    </location>
</feature>
<dbReference type="SUPFAM" id="SSF52507">
    <property type="entry name" value="Homo-oligomeric flavin-containing Cys decarboxylases, HFCD"/>
    <property type="match status" value="1"/>
</dbReference>
<comment type="caution">
    <text evidence="1">The sequence shown here is derived from an EMBL/GenBank/DDBJ whole genome shotgun (WGS) entry which is preliminary data.</text>
</comment>
<reference evidence="1" key="1">
    <citation type="journal article" date="2014" name="Front. Microbiol.">
        <title>High frequency of phylogenetically diverse reductive dehalogenase-homologous genes in deep subseafloor sedimentary metagenomes.</title>
        <authorList>
            <person name="Kawai M."/>
            <person name="Futagami T."/>
            <person name="Toyoda A."/>
            <person name="Takaki Y."/>
            <person name="Nishi S."/>
            <person name="Hori S."/>
            <person name="Arai W."/>
            <person name="Tsubouchi T."/>
            <person name="Morono Y."/>
            <person name="Uchiyama I."/>
            <person name="Ito T."/>
            <person name="Fujiyama A."/>
            <person name="Inagaki F."/>
            <person name="Takami H."/>
        </authorList>
    </citation>
    <scope>NUCLEOTIDE SEQUENCE</scope>
    <source>
        <strain evidence="1">Expedition CK06-06</strain>
    </source>
</reference>
<dbReference type="EMBL" id="BARS01026414">
    <property type="protein sequence ID" value="GAG00700.1"/>
    <property type="molecule type" value="Genomic_DNA"/>
</dbReference>